<evidence type="ECO:0000313" key="3">
    <source>
        <dbReference type="EMBL" id="KAJ8319902.1"/>
    </source>
</evidence>
<feature type="domain" description="C2 PI3K-type" evidence="2">
    <location>
        <begin position="248"/>
        <end position="395"/>
    </location>
</feature>
<dbReference type="EMBL" id="JARBDR010000141">
    <property type="protein sequence ID" value="KAJ8319902.1"/>
    <property type="molecule type" value="Genomic_DNA"/>
</dbReference>
<dbReference type="Gene3D" id="3.10.20.770">
    <property type="match status" value="1"/>
</dbReference>
<dbReference type="InterPro" id="IPR029071">
    <property type="entry name" value="Ubiquitin-like_domsf"/>
</dbReference>
<reference evidence="3 4" key="1">
    <citation type="submission" date="2022-12" db="EMBL/GenBank/DDBJ databases">
        <title>Chromosome-level genome of Tegillarca granosa.</title>
        <authorList>
            <person name="Kim J."/>
        </authorList>
    </citation>
    <scope>NUCLEOTIDE SEQUENCE [LARGE SCALE GENOMIC DNA]</scope>
    <source>
        <strain evidence="3">Teg-2019</strain>
        <tissue evidence="3">Adductor muscle</tissue>
    </source>
</reference>
<evidence type="ECO:0000259" key="2">
    <source>
        <dbReference type="PROSITE" id="PS51547"/>
    </source>
</evidence>
<protein>
    <recommendedName>
        <fullName evidence="2">C2 PI3K-type domain-containing protein</fullName>
    </recommendedName>
</protein>
<comment type="caution">
    <text evidence="3">The sequence shown here is derived from an EMBL/GenBank/DDBJ whole genome shotgun (WGS) entry which is preliminary data.</text>
</comment>
<gene>
    <name evidence="3" type="ORF">KUTeg_001489</name>
</gene>
<dbReference type="SUPFAM" id="SSF49562">
    <property type="entry name" value="C2 domain (Calcium/lipid-binding domain, CaLB)"/>
    <property type="match status" value="1"/>
</dbReference>
<dbReference type="InterPro" id="IPR002420">
    <property type="entry name" value="PI3K-type_C2_dom"/>
</dbReference>
<evidence type="ECO:0000313" key="4">
    <source>
        <dbReference type="Proteomes" id="UP001217089"/>
    </source>
</evidence>
<dbReference type="SUPFAM" id="SSF54236">
    <property type="entry name" value="Ubiquitin-like"/>
    <property type="match status" value="1"/>
</dbReference>
<proteinExistence type="inferred from homology"/>
<accession>A0ABQ9FV96</accession>
<keyword evidence="4" id="KW-1185">Reference proteome</keyword>
<dbReference type="Proteomes" id="UP001217089">
    <property type="component" value="Unassembled WGS sequence"/>
</dbReference>
<evidence type="ECO:0000256" key="1">
    <source>
        <dbReference type="PROSITE-ProRule" id="PRU00880"/>
    </source>
</evidence>
<comment type="similarity">
    <text evidence="1">Belongs to the PI3/PI4-kinase family.</text>
</comment>
<organism evidence="3 4">
    <name type="scientific">Tegillarca granosa</name>
    <name type="common">Malaysian cockle</name>
    <name type="synonym">Anadara granosa</name>
    <dbReference type="NCBI Taxonomy" id="220873"/>
    <lineage>
        <taxon>Eukaryota</taxon>
        <taxon>Metazoa</taxon>
        <taxon>Spiralia</taxon>
        <taxon>Lophotrochozoa</taxon>
        <taxon>Mollusca</taxon>
        <taxon>Bivalvia</taxon>
        <taxon>Autobranchia</taxon>
        <taxon>Pteriomorphia</taxon>
        <taxon>Arcoida</taxon>
        <taxon>Arcoidea</taxon>
        <taxon>Arcidae</taxon>
        <taxon>Tegillarca</taxon>
    </lineage>
</organism>
<dbReference type="InterPro" id="IPR035892">
    <property type="entry name" value="C2_domain_sf"/>
</dbReference>
<dbReference type="Pfam" id="PF00794">
    <property type="entry name" value="PI3K_rbd"/>
    <property type="match status" value="1"/>
</dbReference>
<name>A0ABQ9FV96_TEGGR</name>
<dbReference type="PROSITE" id="PS51547">
    <property type="entry name" value="C2_PI3K"/>
    <property type="match status" value="1"/>
</dbReference>
<dbReference type="Gene3D" id="2.60.40.150">
    <property type="entry name" value="C2 domain"/>
    <property type="match status" value="1"/>
</dbReference>
<dbReference type="InterPro" id="IPR000341">
    <property type="entry name" value="PI3K_Ras-bd_dom"/>
</dbReference>
<dbReference type="Pfam" id="PF00792">
    <property type="entry name" value="PI3K_C2"/>
    <property type="match status" value="1"/>
</dbReference>
<sequence>MGSSEQVCTDFHKTMGLSKEVCTDNHKTMGSAKQVCTDIHKTMGLSKEVCTDNHKTMGSAKQDEILDEELSLNDLRPSAKFLKLVEKLGDPKKRTLDRQTKNLIGSKGLHYIEEHNNPEIDDFKSRMEVFCYDIVSRRDNDTSGWLNFEYKHPPRLRATADLPYQVRNMLQDGNIVATVKIRETGNSYKLKISADSFPYQLVDLALQKWASKCGERKKNSTDFILKVIEQDKNFDRNSLLTPALRTVATPPVGTTNKSVKKRPDRDKLVWDIDQKFQLTILSIDKIGLPDNTKENQNESVCNWKEVLTFDLAVQDLPQMCRLCFALHVKKKGFAVDWFHANFEDTALVAWVNIPVFDFKSRLLKGEYKLPMWPRMEHQHMEDNYYPIGESRNPEM</sequence>